<dbReference type="RefSeq" id="WP_380969255.1">
    <property type="nucleotide sequence ID" value="NZ_JBHTCO010000042.1"/>
</dbReference>
<dbReference type="InterPro" id="IPR008920">
    <property type="entry name" value="TF_FadR/GntR_C"/>
</dbReference>
<proteinExistence type="predicted"/>
<dbReference type="InterPro" id="IPR011711">
    <property type="entry name" value="GntR_C"/>
</dbReference>
<dbReference type="SMART" id="SM00345">
    <property type="entry name" value="HTH_GNTR"/>
    <property type="match status" value="1"/>
</dbReference>
<dbReference type="PANTHER" id="PTHR43537">
    <property type="entry name" value="TRANSCRIPTIONAL REGULATOR, GNTR FAMILY"/>
    <property type="match status" value="1"/>
</dbReference>
<dbReference type="SUPFAM" id="SSF46785">
    <property type="entry name" value="Winged helix' DNA-binding domain"/>
    <property type="match status" value="1"/>
</dbReference>
<dbReference type="PANTHER" id="PTHR43537:SF49">
    <property type="entry name" value="TRANSCRIPTIONAL REGULATORY PROTEIN"/>
    <property type="match status" value="1"/>
</dbReference>
<keyword evidence="2" id="KW-0238">DNA-binding</keyword>
<dbReference type="Gene3D" id="1.10.10.10">
    <property type="entry name" value="Winged helix-like DNA-binding domain superfamily/Winged helix DNA-binding domain"/>
    <property type="match status" value="1"/>
</dbReference>
<feature type="domain" description="HTH gntR-type" evidence="4">
    <location>
        <begin position="13"/>
        <end position="80"/>
    </location>
</feature>
<evidence type="ECO:0000256" key="3">
    <source>
        <dbReference type="ARBA" id="ARBA00023163"/>
    </source>
</evidence>
<evidence type="ECO:0000259" key="4">
    <source>
        <dbReference type="PROSITE" id="PS50949"/>
    </source>
</evidence>
<organism evidence="5 6">
    <name type="scientific">Scopulibacillus cellulosilyticus</name>
    <dbReference type="NCBI Taxonomy" id="2665665"/>
    <lineage>
        <taxon>Bacteria</taxon>
        <taxon>Bacillati</taxon>
        <taxon>Bacillota</taxon>
        <taxon>Bacilli</taxon>
        <taxon>Bacillales</taxon>
        <taxon>Sporolactobacillaceae</taxon>
        <taxon>Scopulibacillus</taxon>
    </lineage>
</organism>
<keyword evidence="1" id="KW-0805">Transcription regulation</keyword>
<dbReference type="Gene3D" id="1.20.120.530">
    <property type="entry name" value="GntR ligand-binding domain-like"/>
    <property type="match status" value="1"/>
</dbReference>
<evidence type="ECO:0000256" key="1">
    <source>
        <dbReference type="ARBA" id="ARBA00023015"/>
    </source>
</evidence>
<dbReference type="EMBL" id="JBHTCO010000042">
    <property type="protein sequence ID" value="MFC7395092.1"/>
    <property type="molecule type" value="Genomic_DNA"/>
</dbReference>
<gene>
    <name evidence="5" type="ORF">ACFQRG_19450</name>
</gene>
<dbReference type="PROSITE" id="PS50949">
    <property type="entry name" value="HTH_GNTR"/>
    <property type="match status" value="1"/>
</dbReference>
<comment type="caution">
    <text evidence="5">The sequence shown here is derived from an EMBL/GenBank/DDBJ whole genome shotgun (WGS) entry which is preliminary data.</text>
</comment>
<accession>A0ABW2Q263</accession>
<protein>
    <submittedName>
        <fullName evidence="5">GntR family transcriptional regulator</fullName>
    </submittedName>
</protein>
<evidence type="ECO:0000256" key="2">
    <source>
        <dbReference type="ARBA" id="ARBA00023125"/>
    </source>
</evidence>
<keyword evidence="6" id="KW-1185">Reference proteome</keyword>
<dbReference type="SUPFAM" id="SSF48008">
    <property type="entry name" value="GntR ligand-binding domain-like"/>
    <property type="match status" value="1"/>
</dbReference>
<name>A0ABW2Q263_9BACL</name>
<dbReference type="Proteomes" id="UP001596505">
    <property type="component" value="Unassembled WGS sequence"/>
</dbReference>
<dbReference type="Pfam" id="PF00392">
    <property type="entry name" value="GntR"/>
    <property type="match status" value="1"/>
</dbReference>
<sequence>MEQIKIPQNVVYKSKQEYVFQVLREAIMRCELEPGEKLIIGDIAKQLSVSSIPVREALRLLHSEDLVEYGTHTGAIVSEITTESIVETFTLKEGLETVASRVAVQKMTNDYLSALNELLLNMDAVIKNGKYEDWGKLNAEFHMTIVNVTEMPMLKEMISKVLNKWDRIRRYFFSEVLFHRHIQSQEEHRAIVKAIEEKDSVKVEQLTKEHNRNALKDYMDYINRKK</sequence>
<dbReference type="InterPro" id="IPR036390">
    <property type="entry name" value="WH_DNA-bd_sf"/>
</dbReference>
<keyword evidence="3" id="KW-0804">Transcription</keyword>
<dbReference type="InterPro" id="IPR000524">
    <property type="entry name" value="Tscrpt_reg_HTH_GntR"/>
</dbReference>
<reference evidence="6" key="1">
    <citation type="journal article" date="2019" name="Int. J. Syst. Evol. Microbiol.">
        <title>The Global Catalogue of Microorganisms (GCM) 10K type strain sequencing project: providing services to taxonomists for standard genome sequencing and annotation.</title>
        <authorList>
            <consortium name="The Broad Institute Genomics Platform"/>
            <consortium name="The Broad Institute Genome Sequencing Center for Infectious Disease"/>
            <person name="Wu L."/>
            <person name="Ma J."/>
        </authorList>
    </citation>
    <scope>NUCLEOTIDE SEQUENCE [LARGE SCALE GENOMIC DNA]</scope>
    <source>
        <strain evidence="6">CGMCC 1.16305</strain>
    </source>
</reference>
<evidence type="ECO:0000313" key="6">
    <source>
        <dbReference type="Proteomes" id="UP001596505"/>
    </source>
</evidence>
<dbReference type="SMART" id="SM00895">
    <property type="entry name" value="FCD"/>
    <property type="match status" value="1"/>
</dbReference>
<dbReference type="Pfam" id="PF07729">
    <property type="entry name" value="FCD"/>
    <property type="match status" value="1"/>
</dbReference>
<evidence type="ECO:0000313" key="5">
    <source>
        <dbReference type="EMBL" id="MFC7395092.1"/>
    </source>
</evidence>
<dbReference type="InterPro" id="IPR036388">
    <property type="entry name" value="WH-like_DNA-bd_sf"/>
</dbReference>